<name>A0AA43XP07_9CLOT</name>
<dbReference type="RefSeq" id="WP_160723560.1">
    <property type="nucleotide sequence ID" value="NZ_SUMG01000041.1"/>
</dbReference>
<dbReference type="EMBL" id="SUMG01000041">
    <property type="protein sequence ID" value="NBG89664.1"/>
    <property type="molecule type" value="Genomic_DNA"/>
</dbReference>
<protein>
    <submittedName>
        <fullName evidence="1">Uncharacterized protein</fullName>
    </submittedName>
</protein>
<sequence length="68" mass="8138">MKDRLLKLEAKLKPRVKAITFNDTRRKGLELYRRITAGEHIPKPPELSEHDKEMRRELMKKLDKVRGQ</sequence>
<comment type="caution">
    <text evidence="1">The sequence shown here is derived from an EMBL/GenBank/DDBJ whole genome shotgun (WGS) entry which is preliminary data.</text>
</comment>
<accession>A0AA43XP07</accession>
<gene>
    <name evidence="1" type="ORF">ISALK_14355</name>
</gene>
<organism evidence="1 2">
    <name type="scientific">Isachenkonia alkalipeptolytica</name>
    <dbReference type="NCBI Taxonomy" id="2565777"/>
    <lineage>
        <taxon>Bacteria</taxon>
        <taxon>Bacillati</taxon>
        <taxon>Bacillota</taxon>
        <taxon>Clostridia</taxon>
        <taxon>Eubacteriales</taxon>
        <taxon>Clostridiaceae</taxon>
        <taxon>Isachenkonia</taxon>
    </lineage>
</organism>
<proteinExistence type="predicted"/>
<keyword evidence="2" id="KW-1185">Reference proteome</keyword>
<dbReference type="AlphaFoldDB" id="A0AA43XP07"/>
<dbReference type="Proteomes" id="UP000449710">
    <property type="component" value="Unassembled WGS sequence"/>
</dbReference>
<reference evidence="1 2" key="1">
    <citation type="submission" date="2019-04" db="EMBL/GenBank/DDBJ databases">
        <title>Isachenkonia alkalipeptolytica gen. nov. sp. nov. a new anaerobic, alkiliphilic organothrophic bacterium capable to reduce synthesized ferrihydrite isolated from a soda lake.</title>
        <authorList>
            <person name="Toshchakov S.V."/>
            <person name="Zavarzina D.G."/>
            <person name="Zhilina T.N."/>
            <person name="Kostrikina N.A."/>
            <person name="Kublanov I.V."/>
        </authorList>
    </citation>
    <scope>NUCLEOTIDE SEQUENCE [LARGE SCALE GENOMIC DNA]</scope>
    <source>
        <strain evidence="1 2">Z-1701</strain>
    </source>
</reference>
<evidence type="ECO:0000313" key="1">
    <source>
        <dbReference type="EMBL" id="NBG89664.1"/>
    </source>
</evidence>
<evidence type="ECO:0000313" key="2">
    <source>
        <dbReference type="Proteomes" id="UP000449710"/>
    </source>
</evidence>